<feature type="region of interest" description="Disordered" evidence="1">
    <location>
        <begin position="1"/>
        <end position="22"/>
    </location>
</feature>
<dbReference type="Pfam" id="PF02348">
    <property type="entry name" value="CTP_transf_3"/>
    <property type="match status" value="1"/>
</dbReference>
<protein>
    <recommendedName>
        <fullName evidence="4">Acylneuraminate cytidylyltransferase</fullName>
    </recommendedName>
</protein>
<dbReference type="GO" id="GO:0005829">
    <property type="term" value="C:cytosol"/>
    <property type="evidence" value="ECO:0007669"/>
    <property type="project" value="TreeGrafter"/>
</dbReference>
<name>A0A916TDS4_9MICO</name>
<dbReference type="PANTHER" id="PTHR42866">
    <property type="entry name" value="3-DEOXY-MANNO-OCTULOSONATE CYTIDYLYLTRANSFERASE"/>
    <property type="match status" value="1"/>
</dbReference>
<dbReference type="InterPro" id="IPR003329">
    <property type="entry name" value="Cytidylyl_trans"/>
</dbReference>
<dbReference type="PANTHER" id="PTHR42866:SF1">
    <property type="entry name" value="SPORE COAT POLYSACCHARIDE BIOSYNTHESIS PROTEIN SPSF"/>
    <property type="match status" value="1"/>
</dbReference>
<dbReference type="Gene3D" id="3.20.20.100">
    <property type="entry name" value="NADP-dependent oxidoreductase domain"/>
    <property type="match status" value="1"/>
</dbReference>
<dbReference type="Gene3D" id="3.90.550.10">
    <property type="entry name" value="Spore Coat Polysaccharide Biosynthesis Protein SpsA, Chain A"/>
    <property type="match status" value="1"/>
</dbReference>
<comment type="caution">
    <text evidence="2">The sequence shown here is derived from an EMBL/GenBank/DDBJ whole genome shotgun (WGS) entry which is preliminary data.</text>
</comment>
<dbReference type="InterPro" id="IPR029044">
    <property type="entry name" value="Nucleotide-diphossugar_trans"/>
</dbReference>
<sequence length="459" mass="48153">MKDTPRSSPPLRSPDTSHGPRKRVRVVLQSRLSSSRLPGKALLTLAGRPLVVLAAQRAANTGLDVVVATSVEPEDDALADALGTAGVAVFRGDLHNTLHRFVGATADLADDDLVVRLTGDNVGPDGAYVEELVARMRDAGQDYLRVTTETVYGLGAEVFTARLLRAADASAQAPYDREHVTPWIRRHTDDFTWVPPVSGAAGRVRCTVDTLLDFSIAARALSTVPDPVGATWREILGAWAAAGGAVPEPLPGSRPNSIGLGLWVTGGDLGIMEPSTASRVLEHAALAGASHVWVTDPESAARVGRALAHGLSERIGVVADLPAGAAPAADAAVWETLARLRVSALDAVVATSPSHLDESAEALLRHQKEGRVRVLGCAVRDEDELVAALDDSRIGLLEVPAALLSAVPSTVRDDRLVIVRCHEPAMAARTLGRPGVTAVVLAAESSDQVAAQEVALRSR</sequence>
<gene>
    <name evidence="2" type="ORF">GCM10011492_31970</name>
</gene>
<reference evidence="2" key="1">
    <citation type="journal article" date="2014" name="Int. J. Syst. Evol. Microbiol.">
        <title>Complete genome sequence of Corynebacterium casei LMG S-19264T (=DSM 44701T), isolated from a smear-ripened cheese.</title>
        <authorList>
            <consortium name="US DOE Joint Genome Institute (JGI-PGF)"/>
            <person name="Walter F."/>
            <person name="Albersmeier A."/>
            <person name="Kalinowski J."/>
            <person name="Ruckert C."/>
        </authorList>
    </citation>
    <scope>NUCLEOTIDE SEQUENCE</scope>
    <source>
        <strain evidence="2">CGMCC 1.15085</strain>
    </source>
</reference>
<evidence type="ECO:0008006" key="4">
    <source>
        <dbReference type="Google" id="ProtNLM"/>
    </source>
</evidence>
<dbReference type="InterPro" id="IPR036812">
    <property type="entry name" value="NAD(P)_OxRdtase_dom_sf"/>
</dbReference>
<accession>A0A916TDS4</accession>
<dbReference type="EMBL" id="BMHI01000005">
    <property type="protein sequence ID" value="GGB38809.1"/>
    <property type="molecule type" value="Genomic_DNA"/>
</dbReference>
<evidence type="ECO:0000313" key="3">
    <source>
        <dbReference type="Proteomes" id="UP000636793"/>
    </source>
</evidence>
<keyword evidence="3" id="KW-1185">Reference proteome</keyword>
<reference evidence="2" key="2">
    <citation type="submission" date="2020-09" db="EMBL/GenBank/DDBJ databases">
        <authorList>
            <person name="Sun Q."/>
            <person name="Zhou Y."/>
        </authorList>
    </citation>
    <scope>NUCLEOTIDE SEQUENCE</scope>
    <source>
        <strain evidence="2">CGMCC 1.15085</strain>
    </source>
</reference>
<dbReference type="Proteomes" id="UP000636793">
    <property type="component" value="Unassembled WGS sequence"/>
</dbReference>
<proteinExistence type="predicted"/>
<dbReference type="AlphaFoldDB" id="A0A916TDS4"/>
<dbReference type="RefSeq" id="WP_188838043.1">
    <property type="nucleotide sequence ID" value="NZ_BMHI01000005.1"/>
</dbReference>
<organism evidence="2 3">
    <name type="scientific">Flexivirga endophytica</name>
    <dbReference type="NCBI Taxonomy" id="1849103"/>
    <lineage>
        <taxon>Bacteria</taxon>
        <taxon>Bacillati</taxon>
        <taxon>Actinomycetota</taxon>
        <taxon>Actinomycetes</taxon>
        <taxon>Micrococcales</taxon>
        <taxon>Dermacoccaceae</taxon>
        <taxon>Flexivirga</taxon>
    </lineage>
</organism>
<evidence type="ECO:0000256" key="1">
    <source>
        <dbReference type="SAM" id="MobiDB-lite"/>
    </source>
</evidence>
<dbReference type="SUPFAM" id="SSF51430">
    <property type="entry name" value="NAD(P)-linked oxidoreductase"/>
    <property type="match status" value="1"/>
</dbReference>
<dbReference type="SUPFAM" id="SSF53448">
    <property type="entry name" value="Nucleotide-diphospho-sugar transferases"/>
    <property type="match status" value="1"/>
</dbReference>
<evidence type="ECO:0000313" key="2">
    <source>
        <dbReference type="EMBL" id="GGB38809.1"/>
    </source>
</evidence>